<evidence type="ECO:0000313" key="2">
    <source>
        <dbReference type="EMBL" id="GAA2428676.1"/>
    </source>
</evidence>
<accession>A0ABP5WNK7</accession>
<evidence type="ECO:0000313" key="3">
    <source>
        <dbReference type="Proteomes" id="UP001501638"/>
    </source>
</evidence>
<evidence type="ECO:0000256" key="1">
    <source>
        <dbReference type="SAM" id="MobiDB-lite"/>
    </source>
</evidence>
<dbReference type="EMBL" id="BAAASZ010000007">
    <property type="protein sequence ID" value="GAA2428676.1"/>
    <property type="molecule type" value="Genomic_DNA"/>
</dbReference>
<reference evidence="3" key="1">
    <citation type="journal article" date="2019" name="Int. J. Syst. Evol. Microbiol.">
        <title>The Global Catalogue of Microorganisms (GCM) 10K type strain sequencing project: providing services to taxonomists for standard genome sequencing and annotation.</title>
        <authorList>
            <consortium name="The Broad Institute Genomics Platform"/>
            <consortium name="The Broad Institute Genome Sequencing Center for Infectious Disease"/>
            <person name="Wu L."/>
            <person name="Ma J."/>
        </authorList>
    </citation>
    <scope>NUCLEOTIDE SEQUENCE [LARGE SCALE GENOMIC DNA]</scope>
    <source>
        <strain evidence="3">JCM 6305</strain>
    </source>
</reference>
<dbReference type="Proteomes" id="UP001501638">
    <property type="component" value="Unassembled WGS sequence"/>
</dbReference>
<comment type="caution">
    <text evidence="2">The sequence shown here is derived from an EMBL/GenBank/DDBJ whole genome shotgun (WGS) entry which is preliminary data.</text>
</comment>
<dbReference type="RefSeq" id="WP_344320761.1">
    <property type="nucleotide sequence ID" value="NZ_BAAASZ010000007.1"/>
</dbReference>
<feature type="compositionally biased region" description="Low complexity" evidence="1">
    <location>
        <begin position="1"/>
        <end position="17"/>
    </location>
</feature>
<organism evidence="2 3">
    <name type="scientific">Streptomyces macrosporus</name>
    <dbReference type="NCBI Taxonomy" id="44032"/>
    <lineage>
        <taxon>Bacteria</taxon>
        <taxon>Bacillati</taxon>
        <taxon>Actinomycetota</taxon>
        <taxon>Actinomycetes</taxon>
        <taxon>Kitasatosporales</taxon>
        <taxon>Streptomycetaceae</taxon>
        <taxon>Streptomyces</taxon>
    </lineage>
</organism>
<feature type="region of interest" description="Disordered" evidence="1">
    <location>
        <begin position="1"/>
        <end position="35"/>
    </location>
</feature>
<sequence length="105" mass="11406">MSLDTTRPGPRPGGTTVREARERPEHERASRLARLAVPDDALTTAQRAAAQRVREDIEDIDAAFAHPDGGAHGSTRRGCAGPVPAERTDTPPYARRRVACRQRLG</sequence>
<name>A0ABP5WNK7_9ACTN</name>
<gene>
    <name evidence="2" type="ORF">GCM10010405_09140</name>
</gene>
<protein>
    <submittedName>
        <fullName evidence="2">Uncharacterized protein</fullName>
    </submittedName>
</protein>
<proteinExistence type="predicted"/>
<feature type="region of interest" description="Disordered" evidence="1">
    <location>
        <begin position="64"/>
        <end position="94"/>
    </location>
</feature>
<keyword evidence="3" id="KW-1185">Reference proteome</keyword>
<feature type="compositionally biased region" description="Basic and acidic residues" evidence="1">
    <location>
        <begin position="18"/>
        <end position="30"/>
    </location>
</feature>